<dbReference type="EMBL" id="LR743596">
    <property type="protein sequence ID" value="CAA2626365.1"/>
    <property type="molecule type" value="Genomic_DNA"/>
</dbReference>
<name>A0A7I8J6K1_SPIIN</name>
<dbReference type="EMBL" id="CACRZD030000009">
    <property type="protein sequence ID" value="CAA6665679.1"/>
    <property type="molecule type" value="Genomic_DNA"/>
</dbReference>
<gene>
    <name evidence="1" type="ORF">SI7747_09012068</name>
</gene>
<dbReference type="AlphaFoldDB" id="A0A7I8J6K1"/>
<reference evidence="1 2" key="1">
    <citation type="submission" date="2019-12" db="EMBL/GenBank/DDBJ databases">
        <authorList>
            <person name="Scholz U."/>
            <person name="Mascher M."/>
            <person name="Fiebig A."/>
        </authorList>
    </citation>
    <scope>NUCLEOTIDE SEQUENCE</scope>
</reference>
<evidence type="ECO:0000313" key="2">
    <source>
        <dbReference type="Proteomes" id="UP001189122"/>
    </source>
</evidence>
<dbReference type="Proteomes" id="UP001189122">
    <property type="component" value="Unassembled WGS sequence"/>
</dbReference>
<sequence>MSTVVTILENHTPIQAPTTKITRTESMELRFRSLETLAQDGHSQIVSTDGPRADSTLSMQSSNRVDDHFYSSTTRLLGDRKEFPGVTGSSEDVHKSSLDIRFEQNLPFLVSWREISRICQMQGCDWAGFHEAIHETFIKVGFCGLRLARVTNIRSHEPNFHKT</sequence>
<proteinExistence type="predicted"/>
<protein>
    <submittedName>
        <fullName evidence="1">Uncharacterized protein</fullName>
    </submittedName>
</protein>
<organism evidence="1">
    <name type="scientific">Spirodela intermedia</name>
    <name type="common">Intermediate duckweed</name>
    <dbReference type="NCBI Taxonomy" id="51605"/>
    <lineage>
        <taxon>Eukaryota</taxon>
        <taxon>Viridiplantae</taxon>
        <taxon>Streptophyta</taxon>
        <taxon>Embryophyta</taxon>
        <taxon>Tracheophyta</taxon>
        <taxon>Spermatophyta</taxon>
        <taxon>Magnoliopsida</taxon>
        <taxon>Liliopsida</taxon>
        <taxon>Araceae</taxon>
        <taxon>Lemnoideae</taxon>
        <taxon>Spirodela</taxon>
    </lineage>
</organism>
<evidence type="ECO:0000313" key="1">
    <source>
        <dbReference type="EMBL" id="CAA2626365.1"/>
    </source>
</evidence>
<keyword evidence="2" id="KW-1185">Reference proteome</keyword>
<accession>A0A7I8J6K1</accession>